<comment type="caution">
    <text evidence="5">The sequence shown here is derived from an EMBL/GenBank/DDBJ whole genome shotgun (WGS) entry which is preliminary data.</text>
</comment>
<gene>
    <name evidence="5" type="ORF">HaLaN_11803</name>
</gene>
<dbReference type="SUPFAM" id="SSF47473">
    <property type="entry name" value="EF-hand"/>
    <property type="match status" value="1"/>
</dbReference>
<accession>A0A699Z8W5</accession>
<dbReference type="PANTHER" id="PTHR44324:SF4">
    <property type="entry name" value="WD40 REPEAT DOMAIN 95"/>
    <property type="match status" value="1"/>
</dbReference>
<dbReference type="Pfam" id="PF00400">
    <property type="entry name" value="WD40"/>
    <property type="match status" value="1"/>
</dbReference>
<dbReference type="Gene3D" id="1.10.238.10">
    <property type="entry name" value="EF-hand"/>
    <property type="match status" value="1"/>
</dbReference>
<name>A0A699Z8W5_HAELA</name>
<dbReference type="PROSITE" id="PS00018">
    <property type="entry name" value="EF_HAND_1"/>
    <property type="match status" value="2"/>
</dbReference>
<protein>
    <recommendedName>
        <fullName evidence="4">EF-hand domain-containing protein</fullName>
    </recommendedName>
</protein>
<dbReference type="InterPro" id="IPR002048">
    <property type="entry name" value="EF_hand_dom"/>
</dbReference>
<keyword evidence="6" id="KW-1185">Reference proteome</keyword>
<dbReference type="PROSITE" id="PS50222">
    <property type="entry name" value="EF_HAND_2"/>
    <property type="match status" value="1"/>
</dbReference>
<evidence type="ECO:0000256" key="1">
    <source>
        <dbReference type="ARBA" id="ARBA00022737"/>
    </source>
</evidence>
<dbReference type="InterPro" id="IPR001680">
    <property type="entry name" value="WD40_rpt"/>
</dbReference>
<feature type="domain" description="EF-hand" evidence="4">
    <location>
        <begin position="49"/>
        <end position="84"/>
    </location>
</feature>
<dbReference type="Gene3D" id="2.130.10.10">
    <property type="entry name" value="YVTN repeat-like/Quinoprotein amine dehydrogenase"/>
    <property type="match status" value="1"/>
</dbReference>
<dbReference type="InterPro" id="IPR011992">
    <property type="entry name" value="EF-hand-dom_pair"/>
</dbReference>
<evidence type="ECO:0000256" key="2">
    <source>
        <dbReference type="ARBA" id="ARBA00022837"/>
    </source>
</evidence>
<evidence type="ECO:0000313" key="6">
    <source>
        <dbReference type="Proteomes" id="UP000485058"/>
    </source>
</evidence>
<dbReference type="InterPro" id="IPR036322">
    <property type="entry name" value="WD40_repeat_dom_sf"/>
</dbReference>
<feature type="compositionally biased region" description="Polar residues" evidence="3">
    <location>
        <begin position="1"/>
        <end position="14"/>
    </location>
</feature>
<dbReference type="InterPro" id="IPR015943">
    <property type="entry name" value="WD40/YVTN_repeat-like_dom_sf"/>
</dbReference>
<dbReference type="AlphaFoldDB" id="A0A699Z8W5"/>
<organism evidence="5 6">
    <name type="scientific">Haematococcus lacustris</name>
    <name type="common">Green alga</name>
    <name type="synonym">Haematococcus pluvialis</name>
    <dbReference type="NCBI Taxonomy" id="44745"/>
    <lineage>
        <taxon>Eukaryota</taxon>
        <taxon>Viridiplantae</taxon>
        <taxon>Chlorophyta</taxon>
        <taxon>core chlorophytes</taxon>
        <taxon>Chlorophyceae</taxon>
        <taxon>CS clade</taxon>
        <taxon>Chlamydomonadales</taxon>
        <taxon>Haematococcaceae</taxon>
        <taxon>Haematococcus</taxon>
    </lineage>
</organism>
<proteinExistence type="predicted"/>
<reference evidence="5 6" key="1">
    <citation type="submission" date="2020-02" db="EMBL/GenBank/DDBJ databases">
        <title>Draft genome sequence of Haematococcus lacustris strain NIES-144.</title>
        <authorList>
            <person name="Morimoto D."/>
            <person name="Nakagawa S."/>
            <person name="Yoshida T."/>
            <person name="Sawayama S."/>
        </authorList>
    </citation>
    <scope>NUCLEOTIDE SEQUENCE [LARGE SCALE GENOMIC DNA]</scope>
    <source>
        <strain evidence="5 6">NIES-144</strain>
    </source>
</reference>
<dbReference type="Proteomes" id="UP000485058">
    <property type="component" value="Unassembled WGS sequence"/>
</dbReference>
<keyword evidence="1" id="KW-0677">Repeat</keyword>
<feature type="region of interest" description="Disordered" evidence="3">
    <location>
        <begin position="1"/>
        <end position="20"/>
    </location>
</feature>
<dbReference type="PANTHER" id="PTHR44324">
    <property type="entry name" value="WD40 REPEAT DOMAIN 95"/>
    <property type="match status" value="1"/>
</dbReference>
<dbReference type="SMART" id="SM00320">
    <property type="entry name" value="WD40"/>
    <property type="match status" value="2"/>
</dbReference>
<evidence type="ECO:0000256" key="3">
    <source>
        <dbReference type="SAM" id="MobiDB-lite"/>
    </source>
</evidence>
<dbReference type="SUPFAM" id="SSF50978">
    <property type="entry name" value="WD40 repeat-like"/>
    <property type="match status" value="1"/>
</dbReference>
<feature type="non-terminal residue" evidence="5">
    <location>
        <position position="264"/>
    </location>
</feature>
<evidence type="ECO:0000313" key="5">
    <source>
        <dbReference type="EMBL" id="GFH15558.1"/>
    </source>
</evidence>
<dbReference type="GO" id="GO:0005509">
    <property type="term" value="F:calcium ion binding"/>
    <property type="evidence" value="ECO:0007669"/>
    <property type="project" value="InterPro"/>
</dbReference>
<evidence type="ECO:0000259" key="4">
    <source>
        <dbReference type="PROSITE" id="PS50222"/>
    </source>
</evidence>
<dbReference type="EMBL" id="BLLF01000867">
    <property type="protein sequence ID" value="GFH15558.1"/>
    <property type="molecule type" value="Genomic_DNA"/>
</dbReference>
<sequence>MFIITQPTQRTAQGDRTGPACEDVDGSGRLALDEFVQAFLGILHTEDGKDEDALGKLFMRIDANSDGTLDWDEFANYMLLESQGAASIRDLESSINFDKPEDVHAPEEHHHKKIVTHISHVTLPNGADRYITSGKDGLVKVWNAKDMKHVKTVNTGKSWVTCTKWLPGTHKLAVASFARAVKIYDLLTFEQCGQIPEVEAPMSMDAWVPQRNQEVELVVFGDGGGWVRLYELRVNHSEEKHSTDRYTETEKWQYKHHSDWVTAV</sequence>
<dbReference type="Pfam" id="PF13499">
    <property type="entry name" value="EF-hand_7"/>
    <property type="match status" value="1"/>
</dbReference>
<dbReference type="InterPro" id="IPR051242">
    <property type="entry name" value="WD-EF-hand_domain"/>
</dbReference>
<keyword evidence="2" id="KW-0106">Calcium</keyword>
<dbReference type="CDD" id="cd00051">
    <property type="entry name" value="EFh"/>
    <property type="match status" value="1"/>
</dbReference>
<dbReference type="InterPro" id="IPR018247">
    <property type="entry name" value="EF_Hand_1_Ca_BS"/>
</dbReference>